<dbReference type="Pfam" id="PF11976">
    <property type="entry name" value="Rad60-SLD"/>
    <property type="match status" value="1"/>
</dbReference>
<dbReference type="PANTHER" id="PTHR10562">
    <property type="entry name" value="SMALL UBIQUITIN-RELATED MODIFIER"/>
    <property type="match status" value="1"/>
</dbReference>
<dbReference type="Proteomes" id="UP000289152">
    <property type="component" value="Unassembled WGS sequence"/>
</dbReference>
<dbReference type="InterPro" id="IPR000626">
    <property type="entry name" value="Ubiquitin-like_dom"/>
</dbReference>
<dbReference type="STRING" id="5217.A0A4Q1BWP6"/>
<gene>
    <name evidence="3" type="ORF">M231_00153</name>
</gene>
<feature type="domain" description="Ubiquitin-like" evidence="2">
    <location>
        <begin position="28"/>
        <end position="103"/>
    </location>
</feature>
<dbReference type="EMBL" id="SDIL01000001">
    <property type="protein sequence ID" value="RXK42599.1"/>
    <property type="molecule type" value="Genomic_DNA"/>
</dbReference>
<accession>A0A4Q1BWP6</accession>
<dbReference type="InParanoid" id="A0A4Q1BWP6"/>
<name>A0A4Q1BWP6_TREME</name>
<dbReference type="OrthoDB" id="442921at2759"/>
<dbReference type="Gene3D" id="3.10.20.90">
    <property type="entry name" value="Phosphatidylinositol 3-kinase Catalytic Subunit, Chain A, domain 1"/>
    <property type="match status" value="1"/>
</dbReference>
<evidence type="ECO:0000313" key="4">
    <source>
        <dbReference type="Proteomes" id="UP000289152"/>
    </source>
</evidence>
<organism evidence="3 4">
    <name type="scientific">Tremella mesenterica</name>
    <name type="common">Jelly fungus</name>
    <dbReference type="NCBI Taxonomy" id="5217"/>
    <lineage>
        <taxon>Eukaryota</taxon>
        <taxon>Fungi</taxon>
        <taxon>Dikarya</taxon>
        <taxon>Basidiomycota</taxon>
        <taxon>Agaricomycotina</taxon>
        <taxon>Tremellomycetes</taxon>
        <taxon>Tremellales</taxon>
        <taxon>Tremellaceae</taxon>
        <taxon>Tremella</taxon>
    </lineage>
</organism>
<sequence length="107" mass="11243">MSDAGGSPPPPQPPAEAKPVAQDGNAPINIKLTSPNGDEIYFKIKKSTKLGKLCAAYAERVGADVATIRLVYEGVRVTAEQTALELELEDGDSIDVMLEQVGGGVYV</sequence>
<dbReference type="InterPro" id="IPR022617">
    <property type="entry name" value="Rad60/SUMO-like_dom"/>
</dbReference>
<protein>
    <recommendedName>
        <fullName evidence="2">Ubiquitin-like domain-containing protein</fullName>
    </recommendedName>
</protein>
<proteinExistence type="predicted"/>
<feature type="region of interest" description="Disordered" evidence="1">
    <location>
        <begin position="1"/>
        <end position="32"/>
    </location>
</feature>
<keyword evidence="4" id="KW-1185">Reference proteome</keyword>
<evidence type="ECO:0000313" key="3">
    <source>
        <dbReference type="EMBL" id="RXK42599.1"/>
    </source>
</evidence>
<dbReference type="FunCoup" id="A0A4Q1BWP6">
    <property type="interactions" value="701"/>
</dbReference>
<dbReference type="InterPro" id="IPR029071">
    <property type="entry name" value="Ubiquitin-like_domsf"/>
</dbReference>
<dbReference type="SUPFAM" id="SSF54236">
    <property type="entry name" value="Ubiquitin-like"/>
    <property type="match status" value="1"/>
</dbReference>
<dbReference type="OMA" id="DQSHAAR"/>
<dbReference type="PROSITE" id="PS50053">
    <property type="entry name" value="UBIQUITIN_2"/>
    <property type="match status" value="1"/>
</dbReference>
<dbReference type="FunFam" id="3.10.20.90:FF:000202">
    <property type="entry name" value="Small ubiquitin-related modifier I"/>
    <property type="match status" value="1"/>
</dbReference>
<reference evidence="3 4" key="1">
    <citation type="submission" date="2016-06" db="EMBL/GenBank/DDBJ databases">
        <title>Evolution of pathogenesis and genome organization in the Tremellales.</title>
        <authorList>
            <person name="Cuomo C."/>
            <person name="Litvintseva A."/>
            <person name="Heitman J."/>
            <person name="Chen Y."/>
            <person name="Sun S."/>
            <person name="Springer D."/>
            <person name="Dromer F."/>
            <person name="Young S."/>
            <person name="Zeng Q."/>
            <person name="Chapman S."/>
            <person name="Gujja S."/>
            <person name="Saif S."/>
            <person name="Birren B."/>
        </authorList>
    </citation>
    <scope>NUCLEOTIDE SEQUENCE [LARGE SCALE GENOMIC DNA]</scope>
    <source>
        <strain evidence="3 4">ATCC 28783</strain>
    </source>
</reference>
<evidence type="ECO:0000256" key="1">
    <source>
        <dbReference type="SAM" id="MobiDB-lite"/>
    </source>
</evidence>
<evidence type="ECO:0000259" key="2">
    <source>
        <dbReference type="PROSITE" id="PS50053"/>
    </source>
</evidence>
<feature type="compositionally biased region" description="Pro residues" evidence="1">
    <location>
        <begin position="7"/>
        <end position="16"/>
    </location>
</feature>
<dbReference type="SMART" id="SM00213">
    <property type="entry name" value="UBQ"/>
    <property type="match status" value="1"/>
</dbReference>
<comment type="caution">
    <text evidence="3">The sequence shown here is derived from an EMBL/GenBank/DDBJ whole genome shotgun (WGS) entry which is preliminary data.</text>
</comment>
<dbReference type="VEuPathDB" id="FungiDB:TREMEDRAFT_70849"/>
<dbReference type="AlphaFoldDB" id="A0A4Q1BWP6"/>